<dbReference type="GO" id="GO:0005829">
    <property type="term" value="C:cytosol"/>
    <property type="evidence" value="ECO:0007669"/>
    <property type="project" value="GOC"/>
</dbReference>
<keyword evidence="6" id="KW-1185">Reference proteome</keyword>
<dbReference type="OMA" id="HEVLHVC"/>
<dbReference type="EMBL" id="LJSK01000257">
    <property type="protein sequence ID" value="KPI84455.1"/>
    <property type="molecule type" value="Genomic_DNA"/>
</dbReference>
<evidence type="ECO:0000256" key="1">
    <source>
        <dbReference type="ARBA" id="ARBA00022448"/>
    </source>
</evidence>
<proteinExistence type="predicted"/>
<dbReference type="GO" id="GO:0015031">
    <property type="term" value="P:protein transport"/>
    <property type="evidence" value="ECO:0007669"/>
    <property type="project" value="UniProtKB-KW"/>
</dbReference>
<dbReference type="InterPro" id="IPR040047">
    <property type="entry name" value="VPS50"/>
</dbReference>
<dbReference type="GO" id="GO:1990745">
    <property type="term" value="C:EARP complex"/>
    <property type="evidence" value="ECO:0007669"/>
    <property type="project" value="InterPro"/>
</dbReference>
<dbReference type="GO" id="GO:0000149">
    <property type="term" value="F:SNARE binding"/>
    <property type="evidence" value="ECO:0007669"/>
    <property type="project" value="TreeGrafter"/>
</dbReference>
<dbReference type="GO" id="GO:0042147">
    <property type="term" value="P:retrograde transport, endosome to Golgi"/>
    <property type="evidence" value="ECO:0007669"/>
    <property type="project" value="InterPro"/>
</dbReference>
<keyword evidence="2" id="KW-0653">Protein transport</keyword>
<evidence type="ECO:0000256" key="2">
    <source>
        <dbReference type="ARBA" id="ARBA00022927"/>
    </source>
</evidence>
<dbReference type="Pfam" id="PF10475">
    <property type="entry name" value="Vps54_N"/>
    <property type="match status" value="1"/>
</dbReference>
<feature type="domain" description="Vacuolar protein sorting-associated protein 54 N-terminal" evidence="4">
    <location>
        <begin position="96"/>
        <end position="246"/>
    </location>
</feature>
<comment type="caution">
    <text evidence="5">The sequence shown here is derived from an EMBL/GenBank/DDBJ whole genome shotgun (WGS) entry which is preliminary data.</text>
</comment>
<evidence type="ECO:0000256" key="3">
    <source>
        <dbReference type="ARBA" id="ARBA00023054"/>
    </source>
</evidence>
<name>A0A0N1IIU4_LEPSE</name>
<dbReference type="GO" id="GO:0032456">
    <property type="term" value="P:endocytic recycling"/>
    <property type="evidence" value="ECO:0007669"/>
    <property type="project" value="InterPro"/>
</dbReference>
<sequence>MDDVTESLASAWKETMRGMKTGYEKTKAALKNIPMDRLKSISVNGGAMSHGDIRRLFQMKYGAEVRNAEGERVAAVEASDVESSDEEPLTDAQVQEKVDKKFFDKTYDAVKFELEHMDGFAYTDDEAESRAMCEAAEGKMLELRQKCNIVSTTLKRRVLAHHHSFVSGTEKIRGVNDSLLATSSDCKKARAAIRKSKAAVALQVVLLSQQRTKENIEATIALLEAMKSACAKRTQLMNLISSGKVHEAAVFLKREGPIDMESSLAGIYCMKPVLAEWRLYRDHPGKLTGCIEVVLTDCLTNKFIVSTYRNALEASQDLDKASETCALVATLLWQAAIRILCRSLMDVSFVKKEEAPLADIAEGIHSDYLILGVRQMAAKLMDFLYLFSTIVWLHEEERYTGSPYAALHYQALQRVQDVGHKIGRDLIEKLTVVLSNARFSSLDPDRVLHLFVVSSMLTEAISSLGLDKSEQAAARTQTKAVLLRHLQLNFQLPKANGILAFMSEDNWTVSAVTLLSLNMVKPLSPKTFKSSIKEVKFYLHQSSDDGSLAAGAVPIMENPFLTQQMMELADTSSLVQTQTFGAYWASAKAGGVVDAAQSGSPFGNVVPGAGQFTSDTSALPEVTTLASSVDVPPTVMTSSAIAVANAFLEYQARLAVRFPPLAADILGWCEDLLCLYFYTVVDNFVSVSRTVAIENQGDFSPTAQRMLAEVRTAAERSVNAANGQYIPRNSQSHMSAAAVRDDAGATATRFPPHVWGQLRNDFTNPATQFAVGNRAVACQSVLTLVLLYEAVIQTMSPLLPAATVQSFMQRCRALYNTAHEVLHVCIHRLCQAIYSMEGTSNEIAKLKPGKDEVLVSAYVAPLVRDLKAMNGRRVPMPTPALESLFLRRLVFAVQATLVREYSKLSKKRMSDMFVMQLQVDVQAFQQQVAAALGKPSVVLPDYVLRLVKAGFFAGDRAQCMQWVRMNHTLYYSVDLVNWFGAADKPFKLQLEDLLQRELRHQDVLPTDRFALCE</sequence>
<dbReference type="OrthoDB" id="270484at2759"/>
<organism evidence="5 6">
    <name type="scientific">Leptomonas seymouri</name>
    <dbReference type="NCBI Taxonomy" id="5684"/>
    <lineage>
        <taxon>Eukaryota</taxon>
        <taxon>Discoba</taxon>
        <taxon>Euglenozoa</taxon>
        <taxon>Kinetoplastea</taxon>
        <taxon>Metakinetoplastina</taxon>
        <taxon>Trypanosomatida</taxon>
        <taxon>Trypanosomatidae</taxon>
        <taxon>Leishmaniinae</taxon>
        <taxon>Leptomonas</taxon>
    </lineage>
</organism>
<dbReference type="PANTHER" id="PTHR13258:SF0">
    <property type="entry name" value="SYNDETIN"/>
    <property type="match status" value="1"/>
</dbReference>
<dbReference type="PANTHER" id="PTHR13258">
    <property type="entry name" value="SYNDETIN"/>
    <property type="match status" value="1"/>
</dbReference>
<keyword evidence="1" id="KW-0813">Transport</keyword>
<keyword evidence="3" id="KW-0175">Coiled coil</keyword>
<dbReference type="Proteomes" id="UP000038009">
    <property type="component" value="Unassembled WGS sequence"/>
</dbReference>
<evidence type="ECO:0000259" key="4">
    <source>
        <dbReference type="Pfam" id="PF10475"/>
    </source>
</evidence>
<protein>
    <recommendedName>
        <fullName evidence="4">Vacuolar protein sorting-associated protein 54 N-terminal domain-containing protein</fullName>
    </recommendedName>
</protein>
<dbReference type="InterPro" id="IPR019515">
    <property type="entry name" value="VPS54_N"/>
</dbReference>
<reference evidence="5 6" key="1">
    <citation type="journal article" date="2015" name="PLoS Pathog.">
        <title>Leptomonas seymouri: Adaptations to the Dixenous Life Cycle Analyzed by Genome Sequencing, Transcriptome Profiling and Co-infection with Leishmania donovani.</title>
        <authorList>
            <person name="Kraeva N."/>
            <person name="Butenko A."/>
            <person name="Hlavacova J."/>
            <person name="Kostygov A."/>
            <person name="Myskova J."/>
            <person name="Grybchuk D."/>
            <person name="Lestinova T."/>
            <person name="Votypka J."/>
            <person name="Volf P."/>
            <person name="Opperdoes F."/>
            <person name="Flegontov P."/>
            <person name="Lukes J."/>
            <person name="Yurchenko V."/>
        </authorList>
    </citation>
    <scope>NUCLEOTIDE SEQUENCE [LARGE SCALE GENOMIC DNA]</scope>
    <source>
        <strain evidence="5 6">ATCC 30220</strain>
    </source>
</reference>
<dbReference type="VEuPathDB" id="TriTrypDB:Lsey_0257_0040"/>
<evidence type="ECO:0000313" key="6">
    <source>
        <dbReference type="Proteomes" id="UP000038009"/>
    </source>
</evidence>
<dbReference type="AlphaFoldDB" id="A0A0N1IIU4"/>
<gene>
    <name evidence="5" type="ORF">ABL78_6484</name>
</gene>
<evidence type="ECO:0000313" key="5">
    <source>
        <dbReference type="EMBL" id="KPI84455.1"/>
    </source>
</evidence>
<accession>A0A0N1IIU4</accession>